<organism evidence="7 8">
    <name type="scientific">Congzhengia minquanensis</name>
    <dbReference type="NCBI Taxonomy" id="2763657"/>
    <lineage>
        <taxon>Bacteria</taxon>
        <taxon>Bacillati</taxon>
        <taxon>Bacillota</taxon>
        <taxon>Clostridia</taxon>
        <taxon>Eubacteriales</taxon>
        <taxon>Oscillospiraceae</taxon>
        <taxon>Congzhengia</taxon>
    </lineage>
</organism>
<dbReference type="InterPro" id="IPR013154">
    <property type="entry name" value="ADH-like_N"/>
</dbReference>
<evidence type="ECO:0000256" key="1">
    <source>
        <dbReference type="ARBA" id="ARBA00001947"/>
    </source>
</evidence>
<dbReference type="Pfam" id="PF08240">
    <property type="entry name" value="ADH_N"/>
    <property type="match status" value="1"/>
</dbReference>
<dbReference type="InterPro" id="IPR020843">
    <property type="entry name" value="ER"/>
</dbReference>
<dbReference type="SUPFAM" id="SSF51735">
    <property type="entry name" value="NAD(P)-binding Rossmann-fold domains"/>
    <property type="match status" value="1"/>
</dbReference>
<evidence type="ECO:0000256" key="3">
    <source>
        <dbReference type="ARBA" id="ARBA00022723"/>
    </source>
</evidence>
<feature type="domain" description="Enoyl reductase (ER)" evidence="6">
    <location>
        <begin position="9"/>
        <end position="329"/>
    </location>
</feature>
<reference evidence="7" key="1">
    <citation type="submission" date="2020-08" db="EMBL/GenBank/DDBJ databases">
        <title>Genome public.</title>
        <authorList>
            <person name="Liu C."/>
            <person name="Sun Q."/>
        </authorList>
    </citation>
    <scope>NUCLEOTIDE SEQUENCE</scope>
    <source>
        <strain evidence="7">H8</strain>
    </source>
</reference>
<comment type="caution">
    <text evidence="7">The sequence shown here is derived from an EMBL/GenBank/DDBJ whole genome shotgun (WGS) entry which is preliminary data.</text>
</comment>
<keyword evidence="3" id="KW-0479">Metal-binding</keyword>
<accession>A0A926HX79</accession>
<evidence type="ECO:0000259" key="6">
    <source>
        <dbReference type="SMART" id="SM00829"/>
    </source>
</evidence>
<dbReference type="GO" id="GO:0016491">
    <property type="term" value="F:oxidoreductase activity"/>
    <property type="evidence" value="ECO:0007669"/>
    <property type="project" value="UniProtKB-KW"/>
</dbReference>
<keyword evidence="8" id="KW-1185">Reference proteome</keyword>
<dbReference type="SUPFAM" id="SSF50129">
    <property type="entry name" value="GroES-like"/>
    <property type="match status" value="1"/>
</dbReference>
<dbReference type="EMBL" id="JACRSU010000001">
    <property type="protein sequence ID" value="MBC8539779.1"/>
    <property type="molecule type" value="Genomic_DNA"/>
</dbReference>
<name>A0A926HX79_9FIRM</name>
<dbReference type="PANTHER" id="PTHR43350:SF19">
    <property type="entry name" value="D-GULOSIDE 3-DEHYDROGENASE"/>
    <property type="match status" value="1"/>
</dbReference>
<dbReference type="CDD" id="cd08255">
    <property type="entry name" value="2-desacetyl-2-hydroxyethyl_bacteriochlorophyllide_like"/>
    <property type="match status" value="1"/>
</dbReference>
<dbReference type="Pfam" id="PF00107">
    <property type="entry name" value="ADH_zinc_N"/>
    <property type="match status" value="1"/>
</dbReference>
<proteinExistence type="inferred from homology"/>
<dbReference type="Proteomes" id="UP000611762">
    <property type="component" value="Unassembled WGS sequence"/>
</dbReference>
<sequence length="341" mass="37139">MKTKQIVFTAKNTAELLESEIREPEKNEVLIEMAFTTISAGTEKANLTGNLNVNASEKRTDTTPHFPRYLGYSGAGTVIKTGPGVTKVKPGDRVAAAFGTHSSFCVLPEERAIPIRQEEISLSEASLAVIATFPLAALRKVKPEIGESALVMGLGILGLFAVQFARTAGLVPVIAADPVASRREFALLLGADFALDPTQPDFADTVKRLTGGGANVAIEVTGLGKGLDQALDCMARFGRISLLGCTRNSDFTIDYYRKIHYPGITLIGAHTNARPERESHPNYWAYPDEIGAIFQLAAGKRIDLKKMIHEIHSPQEAPEVFRRLAFDKDFPIGVQFDWSRL</sequence>
<dbReference type="GO" id="GO:0046872">
    <property type="term" value="F:metal ion binding"/>
    <property type="evidence" value="ECO:0007669"/>
    <property type="project" value="UniProtKB-KW"/>
</dbReference>
<evidence type="ECO:0000256" key="2">
    <source>
        <dbReference type="ARBA" id="ARBA00008072"/>
    </source>
</evidence>
<protein>
    <submittedName>
        <fullName evidence="7">Zinc-binding alcohol dehydrogenase</fullName>
    </submittedName>
</protein>
<evidence type="ECO:0000313" key="7">
    <source>
        <dbReference type="EMBL" id="MBC8539779.1"/>
    </source>
</evidence>
<dbReference type="InterPro" id="IPR011032">
    <property type="entry name" value="GroES-like_sf"/>
</dbReference>
<gene>
    <name evidence="7" type="ORF">H8698_02160</name>
</gene>
<dbReference type="PANTHER" id="PTHR43350">
    <property type="entry name" value="NAD-DEPENDENT ALCOHOL DEHYDROGENASE"/>
    <property type="match status" value="1"/>
</dbReference>
<dbReference type="InterPro" id="IPR036291">
    <property type="entry name" value="NAD(P)-bd_dom_sf"/>
</dbReference>
<evidence type="ECO:0000313" key="8">
    <source>
        <dbReference type="Proteomes" id="UP000611762"/>
    </source>
</evidence>
<keyword evidence="4" id="KW-0862">Zinc</keyword>
<dbReference type="RefSeq" id="WP_249310980.1">
    <property type="nucleotide sequence ID" value="NZ_JACRSU010000001.1"/>
</dbReference>
<evidence type="ECO:0000256" key="5">
    <source>
        <dbReference type="ARBA" id="ARBA00023002"/>
    </source>
</evidence>
<dbReference type="AlphaFoldDB" id="A0A926HX79"/>
<dbReference type="Gene3D" id="3.40.50.720">
    <property type="entry name" value="NAD(P)-binding Rossmann-like Domain"/>
    <property type="match status" value="1"/>
</dbReference>
<evidence type="ECO:0000256" key="4">
    <source>
        <dbReference type="ARBA" id="ARBA00022833"/>
    </source>
</evidence>
<comment type="similarity">
    <text evidence="2">Belongs to the zinc-containing alcohol dehydrogenase family.</text>
</comment>
<keyword evidence="5" id="KW-0560">Oxidoreductase</keyword>
<comment type="cofactor">
    <cofactor evidence="1">
        <name>Zn(2+)</name>
        <dbReference type="ChEBI" id="CHEBI:29105"/>
    </cofactor>
</comment>
<dbReference type="Gene3D" id="3.90.180.10">
    <property type="entry name" value="Medium-chain alcohol dehydrogenases, catalytic domain"/>
    <property type="match status" value="2"/>
</dbReference>
<dbReference type="SMART" id="SM00829">
    <property type="entry name" value="PKS_ER"/>
    <property type="match status" value="1"/>
</dbReference>
<dbReference type="InterPro" id="IPR013149">
    <property type="entry name" value="ADH-like_C"/>
</dbReference>